<dbReference type="AlphaFoldDB" id="A0A016TLE9"/>
<evidence type="ECO:0000313" key="2">
    <source>
        <dbReference type="Proteomes" id="UP000024635"/>
    </source>
</evidence>
<keyword evidence="2" id="KW-1185">Reference proteome</keyword>
<sequence length="282" mass="30483">MVLIRGVALTCIGLCFVFFWQSAALRSSLKEIVQNALKQRPGFLKEITSKIPTLPDALRPHVMLAIQRWTKEISQRKISDCQSACGTSTSNSSGCEELVALNGRLNEFIVSLQNDATKECKGQPNEKSCLEQRHSSNDLIIAAVKEAIRAMASLVDPSSSCGIDALSALQHPGMSYTNGEFLACQLCYSFLQFLNTVVASGQTETSKTILKALGVAGEKVCVAINLPAILHMLVPALGNLDCNSMPGVIILVFQYVLSPKLGAQAQQTCSALYSYCSDVFNQ</sequence>
<accession>A0A016TLE9</accession>
<organism evidence="1 2">
    <name type="scientific">Ancylostoma ceylanicum</name>
    <dbReference type="NCBI Taxonomy" id="53326"/>
    <lineage>
        <taxon>Eukaryota</taxon>
        <taxon>Metazoa</taxon>
        <taxon>Ecdysozoa</taxon>
        <taxon>Nematoda</taxon>
        <taxon>Chromadorea</taxon>
        <taxon>Rhabditida</taxon>
        <taxon>Rhabditina</taxon>
        <taxon>Rhabditomorpha</taxon>
        <taxon>Strongyloidea</taxon>
        <taxon>Ancylostomatidae</taxon>
        <taxon>Ancylostomatinae</taxon>
        <taxon>Ancylostoma</taxon>
    </lineage>
</organism>
<proteinExistence type="predicted"/>
<reference evidence="2" key="1">
    <citation type="journal article" date="2015" name="Nat. Genet.">
        <title>The genome and transcriptome of the zoonotic hookworm Ancylostoma ceylanicum identify infection-specific gene families.</title>
        <authorList>
            <person name="Schwarz E.M."/>
            <person name="Hu Y."/>
            <person name="Antoshechkin I."/>
            <person name="Miller M.M."/>
            <person name="Sternberg P.W."/>
            <person name="Aroian R.V."/>
        </authorList>
    </citation>
    <scope>NUCLEOTIDE SEQUENCE</scope>
    <source>
        <strain evidence="2">HY135</strain>
    </source>
</reference>
<dbReference type="OrthoDB" id="5873843at2759"/>
<gene>
    <name evidence="1" type="primary">Acey_s0091.g2444</name>
    <name evidence="1" type="ORF">Y032_0091g2444</name>
</gene>
<comment type="caution">
    <text evidence="1">The sequence shown here is derived from an EMBL/GenBank/DDBJ whole genome shotgun (WGS) entry which is preliminary data.</text>
</comment>
<dbReference type="EMBL" id="JARK01001427">
    <property type="protein sequence ID" value="EYC03824.1"/>
    <property type="molecule type" value="Genomic_DNA"/>
</dbReference>
<evidence type="ECO:0000313" key="1">
    <source>
        <dbReference type="EMBL" id="EYC03824.1"/>
    </source>
</evidence>
<name>A0A016TLE9_9BILA</name>
<dbReference type="Proteomes" id="UP000024635">
    <property type="component" value="Unassembled WGS sequence"/>
</dbReference>
<protein>
    <submittedName>
        <fullName evidence="1">Uncharacterized protein</fullName>
    </submittedName>
</protein>